<dbReference type="GO" id="GO:0016301">
    <property type="term" value="F:kinase activity"/>
    <property type="evidence" value="ECO:0007669"/>
    <property type="project" value="UniProtKB-KW"/>
</dbReference>
<evidence type="ECO:0000259" key="2">
    <source>
        <dbReference type="PROSITE" id="PS51377"/>
    </source>
</evidence>
<reference evidence="3 4" key="1">
    <citation type="submission" date="2023-05" db="EMBL/GenBank/DDBJ databases">
        <title>B98-5 Cell Line De Novo Hybrid Assembly: An Optical Mapping Approach.</title>
        <authorList>
            <person name="Kananen K."/>
            <person name="Auerbach J.A."/>
            <person name="Kautto E."/>
            <person name="Blachly J.S."/>
        </authorList>
    </citation>
    <scope>NUCLEOTIDE SEQUENCE [LARGE SCALE GENOMIC DNA]</scope>
    <source>
        <strain evidence="3">B95-8</strain>
        <tissue evidence="3">Cell line</tissue>
    </source>
</reference>
<keyword evidence="4" id="KW-1185">Reference proteome</keyword>
<feature type="domain" description="KIND" evidence="2">
    <location>
        <begin position="1"/>
        <end position="85"/>
    </location>
</feature>
<evidence type="ECO:0000256" key="1">
    <source>
        <dbReference type="ARBA" id="ARBA00022737"/>
    </source>
</evidence>
<evidence type="ECO:0000313" key="4">
    <source>
        <dbReference type="Proteomes" id="UP001266305"/>
    </source>
</evidence>
<organism evidence="3 4">
    <name type="scientific">Saguinus oedipus</name>
    <name type="common">Cotton-top tamarin</name>
    <name type="synonym">Oedipomidas oedipus</name>
    <dbReference type="NCBI Taxonomy" id="9490"/>
    <lineage>
        <taxon>Eukaryota</taxon>
        <taxon>Metazoa</taxon>
        <taxon>Chordata</taxon>
        <taxon>Craniata</taxon>
        <taxon>Vertebrata</taxon>
        <taxon>Euteleostomi</taxon>
        <taxon>Mammalia</taxon>
        <taxon>Eutheria</taxon>
        <taxon>Euarchontoglires</taxon>
        <taxon>Primates</taxon>
        <taxon>Haplorrhini</taxon>
        <taxon>Platyrrhini</taxon>
        <taxon>Cebidae</taxon>
        <taxon>Callitrichinae</taxon>
        <taxon>Saguinus</taxon>
    </lineage>
</organism>
<feature type="non-terminal residue" evidence="3">
    <location>
        <position position="1"/>
    </location>
</feature>
<dbReference type="Gene3D" id="1.10.510.10">
    <property type="entry name" value="Transferase(Phosphotransferase) domain 1"/>
    <property type="match status" value="1"/>
</dbReference>
<keyword evidence="1" id="KW-0677">Repeat</keyword>
<keyword evidence="3" id="KW-0418">Kinase</keyword>
<dbReference type="PANTHER" id="PTHR21560:SF0">
    <property type="entry name" value="KINASE NON-CATALYTIC C-LOBE DOMAIN-CONTAINING PROTEIN 1"/>
    <property type="match status" value="1"/>
</dbReference>
<feature type="non-terminal residue" evidence="3">
    <location>
        <position position="85"/>
    </location>
</feature>
<keyword evidence="3" id="KW-0808">Transferase</keyword>
<dbReference type="InterPro" id="IPR011019">
    <property type="entry name" value="KIND_dom"/>
</dbReference>
<protein>
    <submittedName>
        <fullName evidence="3">Kinase non-catalytic C-lobe domain-containing protein 1</fullName>
    </submittedName>
</protein>
<evidence type="ECO:0000313" key="3">
    <source>
        <dbReference type="EMBL" id="KAK2099338.1"/>
    </source>
</evidence>
<gene>
    <name evidence="3" type="primary">KNDC1_1</name>
    <name evidence="3" type="ORF">P7K49_024789</name>
</gene>
<dbReference type="Proteomes" id="UP001266305">
    <property type="component" value="Unassembled WGS sequence"/>
</dbReference>
<dbReference type="InterPro" id="IPR029899">
    <property type="entry name" value="KNDC1"/>
</dbReference>
<dbReference type="PROSITE" id="PS51377">
    <property type="entry name" value="KIND"/>
    <property type="match status" value="1"/>
</dbReference>
<comment type="caution">
    <text evidence="3">The sequence shown here is derived from an EMBL/GenBank/DDBJ whole genome shotgun (WGS) entry which is preliminary data.</text>
</comment>
<dbReference type="EMBL" id="JASSZA010000011">
    <property type="protein sequence ID" value="KAK2099338.1"/>
    <property type="molecule type" value="Genomic_DNA"/>
</dbReference>
<sequence length="85" mass="9149">RPDTATHSPAVTATILSPPTQASVYCVAAVLWTAAKFSIPRNQKLALPRRLKALLLDMAKRSAPERLSTAEAIKVTTPWSWPGPG</sequence>
<proteinExistence type="predicted"/>
<dbReference type="PANTHER" id="PTHR21560">
    <property type="entry name" value="VERY KIND PROTEIN"/>
    <property type="match status" value="1"/>
</dbReference>
<name>A0ABQ9US48_SAGOE</name>
<accession>A0ABQ9US48</accession>